<dbReference type="HOGENOM" id="CLU_1405019_0_0_1"/>
<reference evidence="3" key="1">
    <citation type="journal article" date="2009" name="Nature">
        <title>Genome sequence and analysis of the Irish potato famine pathogen Phytophthora infestans.</title>
        <authorList>
            <consortium name="The Broad Institute Genome Sequencing Platform"/>
            <person name="Haas B.J."/>
            <person name="Kamoun S."/>
            <person name="Zody M.C."/>
            <person name="Jiang R.H."/>
            <person name="Handsaker R.E."/>
            <person name="Cano L.M."/>
            <person name="Grabherr M."/>
            <person name="Kodira C.D."/>
            <person name="Raffaele S."/>
            <person name="Torto-Alalibo T."/>
            <person name="Bozkurt T.O."/>
            <person name="Ah-Fong A.M."/>
            <person name="Alvarado L."/>
            <person name="Anderson V.L."/>
            <person name="Armstrong M.R."/>
            <person name="Avrova A."/>
            <person name="Baxter L."/>
            <person name="Beynon J."/>
            <person name="Boevink P.C."/>
            <person name="Bollmann S.R."/>
            <person name="Bos J.I."/>
            <person name="Bulone V."/>
            <person name="Cai G."/>
            <person name="Cakir C."/>
            <person name="Carrington J.C."/>
            <person name="Chawner M."/>
            <person name="Conti L."/>
            <person name="Costanzo S."/>
            <person name="Ewan R."/>
            <person name="Fahlgren N."/>
            <person name="Fischbach M.A."/>
            <person name="Fugelstad J."/>
            <person name="Gilroy E.M."/>
            <person name="Gnerre S."/>
            <person name="Green P.J."/>
            <person name="Grenville-Briggs L.J."/>
            <person name="Griffith J."/>
            <person name="Grunwald N.J."/>
            <person name="Horn K."/>
            <person name="Horner N.R."/>
            <person name="Hu C.H."/>
            <person name="Huitema E."/>
            <person name="Jeong D.H."/>
            <person name="Jones A.M."/>
            <person name="Jones J.D."/>
            <person name="Jones R.W."/>
            <person name="Karlsson E.K."/>
            <person name="Kunjeti S.G."/>
            <person name="Lamour K."/>
            <person name="Liu Z."/>
            <person name="Ma L."/>
            <person name="Maclean D."/>
            <person name="Chibucos M.C."/>
            <person name="McDonald H."/>
            <person name="McWalters J."/>
            <person name="Meijer H.J."/>
            <person name="Morgan W."/>
            <person name="Morris P.F."/>
            <person name="Munro C.A."/>
            <person name="O'Neill K."/>
            <person name="Ospina-Giraldo M."/>
            <person name="Pinzon A."/>
            <person name="Pritchard L."/>
            <person name="Ramsahoye B."/>
            <person name="Ren Q."/>
            <person name="Restrepo S."/>
            <person name="Roy S."/>
            <person name="Sadanandom A."/>
            <person name="Savidor A."/>
            <person name="Schornack S."/>
            <person name="Schwartz D.C."/>
            <person name="Schumann U.D."/>
            <person name="Schwessinger B."/>
            <person name="Seyer L."/>
            <person name="Sharpe T."/>
            <person name="Silvar C."/>
            <person name="Song J."/>
            <person name="Studholme D.J."/>
            <person name="Sykes S."/>
            <person name="Thines M."/>
            <person name="van de Vondervoort P.J."/>
            <person name="Phuntumart V."/>
            <person name="Wawra S."/>
            <person name="Weide R."/>
            <person name="Win J."/>
            <person name="Young C."/>
            <person name="Zhou S."/>
            <person name="Fry W."/>
            <person name="Meyers B.C."/>
            <person name="van West P."/>
            <person name="Ristaino J."/>
            <person name="Govers F."/>
            <person name="Birch P.R."/>
            <person name="Whisson S.C."/>
            <person name="Judelson H.S."/>
            <person name="Nusbaum C."/>
        </authorList>
    </citation>
    <scope>NUCLEOTIDE SEQUENCE [LARGE SCALE GENOMIC DNA]</scope>
    <source>
        <strain evidence="3">T30-4</strain>
    </source>
</reference>
<dbReference type="VEuPathDB" id="FungiDB:PITG_04004"/>
<feature type="region of interest" description="Disordered" evidence="1">
    <location>
        <begin position="104"/>
        <end position="138"/>
    </location>
</feature>
<evidence type="ECO:0000313" key="3">
    <source>
        <dbReference type="Proteomes" id="UP000006643"/>
    </source>
</evidence>
<protein>
    <submittedName>
        <fullName evidence="2">Uncharacterized protein</fullName>
    </submittedName>
</protein>
<dbReference type="AlphaFoldDB" id="D0MZ34"/>
<proteinExistence type="predicted"/>
<evidence type="ECO:0000256" key="1">
    <source>
        <dbReference type="SAM" id="MobiDB-lite"/>
    </source>
</evidence>
<organism evidence="2 3">
    <name type="scientific">Phytophthora infestans (strain T30-4)</name>
    <name type="common">Potato late blight agent</name>
    <dbReference type="NCBI Taxonomy" id="403677"/>
    <lineage>
        <taxon>Eukaryota</taxon>
        <taxon>Sar</taxon>
        <taxon>Stramenopiles</taxon>
        <taxon>Oomycota</taxon>
        <taxon>Peronosporomycetes</taxon>
        <taxon>Peronosporales</taxon>
        <taxon>Peronosporaceae</taxon>
        <taxon>Phytophthora</taxon>
    </lineage>
</organism>
<keyword evidence="3" id="KW-1185">Reference proteome</keyword>
<feature type="compositionally biased region" description="Polar residues" evidence="1">
    <location>
        <begin position="111"/>
        <end position="138"/>
    </location>
</feature>
<evidence type="ECO:0000313" key="2">
    <source>
        <dbReference type="EMBL" id="EEY66432.1"/>
    </source>
</evidence>
<sequence length="194" mass="22213">MQILSGKANTQTRCLDYTFRLDTLLVHWTVTNNPFQRGTGCKPYFPFRNNTTQDTGSDLKLVVGSICQQDSPNTPLNHQQNTSRQHSEQGLLMSKHTCNPLDIERTDRLHPNSSMKKTHYANSSPQCTQLEPRQSSTSRQHHIEYTLWRFPASRDNSCLQDTHGKHGHPVWSSMDNKLAQPKYKVVSLCFTSKL</sequence>
<feature type="compositionally biased region" description="Polar residues" evidence="1">
    <location>
        <begin position="70"/>
        <end position="84"/>
    </location>
</feature>
<dbReference type="EMBL" id="DS028121">
    <property type="protein sequence ID" value="EEY66432.1"/>
    <property type="molecule type" value="Genomic_DNA"/>
</dbReference>
<accession>D0MZ34</accession>
<name>D0MZ34_PHYIT</name>
<dbReference type="GeneID" id="9478595"/>
<dbReference type="Proteomes" id="UP000006643">
    <property type="component" value="Unassembled WGS sequence"/>
</dbReference>
<feature type="region of interest" description="Disordered" evidence="1">
    <location>
        <begin position="70"/>
        <end position="89"/>
    </location>
</feature>
<dbReference type="KEGG" id="pif:PITG_04004"/>
<dbReference type="RefSeq" id="XP_002907031.1">
    <property type="nucleotide sequence ID" value="XM_002906985.1"/>
</dbReference>
<dbReference type="InParanoid" id="D0MZ34"/>
<gene>
    <name evidence="2" type="ORF">PITG_04004</name>
</gene>